<name>A0ABR1MYG1_9PEZI</name>
<accession>A0ABR1MYG1</accession>
<reference evidence="1 2" key="1">
    <citation type="submission" date="2024-04" db="EMBL/GenBank/DDBJ databases">
        <title>Phyllosticta paracitricarpa is synonymous to the EU quarantine fungus P. citricarpa based on phylogenomic analyses.</title>
        <authorList>
            <consortium name="Lawrence Berkeley National Laboratory"/>
            <person name="Van ingen-buijs V.A."/>
            <person name="Van westerhoven A.C."/>
            <person name="Haridas S."/>
            <person name="Skiadas P."/>
            <person name="Martin F."/>
            <person name="Groenewald J.Z."/>
            <person name="Crous P.W."/>
            <person name="Seidl M.F."/>
        </authorList>
    </citation>
    <scope>NUCLEOTIDE SEQUENCE [LARGE SCALE GENOMIC DNA]</scope>
    <source>
        <strain evidence="1 2">CBS 141358</strain>
    </source>
</reference>
<gene>
    <name evidence="1" type="ORF">JOL62DRAFT_251165</name>
</gene>
<proteinExistence type="predicted"/>
<evidence type="ECO:0000313" key="1">
    <source>
        <dbReference type="EMBL" id="KAK7607985.1"/>
    </source>
</evidence>
<sequence length="342" mass="37594">MTATCFFGRCSVMLSTQRGSGMRGRKNGYEADVCAPCLEGPLLESFVNAVQYLQARCLRRRLVPLRKLPTRCPQEADASSPLRPPSCPRAACQLPLVLPCRGVQTQRPPSRHIKDAAMMMMMMMMMMMAAVDNSLSSPSTHKPLRSIPSVPPTRNTLPPLHAATACSGCGLQQLGQRHVHGSPLVASRLFFPSLSSLFNARAVHDMAMYGMQADRQPTPHTTHGTAWRPSINRFIHTLFSPLFSPRLVQCKRGSLSLTRHGRARTNGRDREGSENTWTVPSFCYAIRHPGSSPACLHMPARQRIALSDDANIILLPTISSSIIMAQPHEPQGPGGASWRALR</sequence>
<dbReference type="Proteomes" id="UP001367316">
    <property type="component" value="Unassembled WGS sequence"/>
</dbReference>
<dbReference type="EMBL" id="JBBPBF010000032">
    <property type="protein sequence ID" value="KAK7607985.1"/>
    <property type="molecule type" value="Genomic_DNA"/>
</dbReference>
<evidence type="ECO:0000313" key="2">
    <source>
        <dbReference type="Proteomes" id="UP001367316"/>
    </source>
</evidence>
<keyword evidence="2" id="KW-1185">Reference proteome</keyword>
<organism evidence="1 2">
    <name type="scientific">Phyllosticta paracitricarpa</name>
    <dbReference type="NCBI Taxonomy" id="2016321"/>
    <lineage>
        <taxon>Eukaryota</taxon>
        <taxon>Fungi</taxon>
        <taxon>Dikarya</taxon>
        <taxon>Ascomycota</taxon>
        <taxon>Pezizomycotina</taxon>
        <taxon>Dothideomycetes</taxon>
        <taxon>Dothideomycetes incertae sedis</taxon>
        <taxon>Botryosphaeriales</taxon>
        <taxon>Phyllostictaceae</taxon>
        <taxon>Phyllosticta</taxon>
    </lineage>
</organism>
<protein>
    <submittedName>
        <fullName evidence="1">Uncharacterized protein</fullName>
    </submittedName>
</protein>
<comment type="caution">
    <text evidence="1">The sequence shown here is derived from an EMBL/GenBank/DDBJ whole genome shotgun (WGS) entry which is preliminary data.</text>
</comment>